<feature type="region of interest" description="Disordered" evidence="7">
    <location>
        <begin position="184"/>
        <end position="204"/>
    </location>
</feature>
<dbReference type="InterPro" id="IPR036955">
    <property type="entry name" value="AP2/ERF_dom_sf"/>
</dbReference>
<evidence type="ECO:0000256" key="1">
    <source>
        <dbReference type="ARBA" id="ARBA00004123"/>
    </source>
</evidence>
<evidence type="ECO:0000313" key="9">
    <source>
        <dbReference type="EMBL" id="KZV44069.1"/>
    </source>
</evidence>
<dbReference type="OrthoDB" id="1925932at2759"/>
<dbReference type="InterPro" id="IPR016177">
    <property type="entry name" value="DNA-bd_dom_sf"/>
</dbReference>
<evidence type="ECO:0000256" key="5">
    <source>
        <dbReference type="ARBA" id="ARBA00023163"/>
    </source>
</evidence>
<proteinExistence type="predicted"/>
<gene>
    <name evidence="9" type="ORF">F511_10740</name>
</gene>
<feature type="compositionally biased region" description="Low complexity" evidence="7">
    <location>
        <begin position="184"/>
        <end position="200"/>
    </location>
</feature>
<evidence type="ECO:0000256" key="6">
    <source>
        <dbReference type="ARBA" id="ARBA00023242"/>
    </source>
</evidence>
<dbReference type="GO" id="GO:0006952">
    <property type="term" value="P:defense response"/>
    <property type="evidence" value="ECO:0007669"/>
    <property type="project" value="UniProtKB-KW"/>
</dbReference>
<dbReference type="GO" id="GO:0003700">
    <property type="term" value="F:DNA-binding transcription factor activity"/>
    <property type="evidence" value="ECO:0007669"/>
    <property type="project" value="InterPro"/>
</dbReference>
<feature type="domain" description="AP2/ERF" evidence="8">
    <location>
        <begin position="35"/>
        <end position="92"/>
    </location>
</feature>
<keyword evidence="10" id="KW-1185">Reference proteome</keyword>
<dbReference type="CDD" id="cd00018">
    <property type="entry name" value="AP2"/>
    <property type="match status" value="1"/>
</dbReference>
<reference evidence="9 10" key="1">
    <citation type="journal article" date="2015" name="Proc. Natl. Acad. Sci. U.S.A.">
        <title>The resurrection genome of Boea hygrometrica: A blueprint for survival of dehydration.</title>
        <authorList>
            <person name="Xiao L."/>
            <person name="Yang G."/>
            <person name="Zhang L."/>
            <person name="Yang X."/>
            <person name="Zhao S."/>
            <person name="Ji Z."/>
            <person name="Zhou Q."/>
            <person name="Hu M."/>
            <person name="Wang Y."/>
            <person name="Chen M."/>
            <person name="Xu Y."/>
            <person name="Jin H."/>
            <person name="Xiao X."/>
            <person name="Hu G."/>
            <person name="Bao F."/>
            <person name="Hu Y."/>
            <person name="Wan P."/>
            <person name="Li L."/>
            <person name="Deng X."/>
            <person name="Kuang T."/>
            <person name="Xiang C."/>
            <person name="Zhu J.K."/>
            <person name="Oliver M.J."/>
            <person name="He Y."/>
        </authorList>
    </citation>
    <scope>NUCLEOTIDE SEQUENCE [LARGE SCALE GENOMIC DNA]</scope>
    <source>
        <strain evidence="10">cv. XS01</strain>
    </source>
</reference>
<evidence type="ECO:0000256" key="7">
    <source>
        <dbReference type="SAM" id="MobiDB-lite"/>
    </source>
</evidence>
<dbReference type="GO" id="GO:0009873">
    <property type="term" value="P:ethylene-activated signaling pathway"/>
    <property type="evidence" value="ECO:0007669"/>
    <property type="project" value="InterPro"/>
</dbReference>
<feature type="compositionally biased region" description="Polar residues" evidence="7">
    <location>
        <begin position="111"/>
        <end position="125"/>
    </location>
</feature>
<dbReference type="PANTHER" id="PTHR31190:SF167">
    <property type="entry name" value="ETHYLENE-RESPONSIVE TRANSCRIPTION FACTOR ERF112"/>
    <property type="match status" value="1"/>
</dbReference>
<dbReference type="InterPro" id="IPR001471">
    <property type="entry name" value="AP2/ERF_dom"/>
</dbReference>
<dbReference type="PROSITE" id="PS51032">
    <property type="entry name" value="AP2_ERF"/>
    <property type="match status" value="1"/>
</dbReference>
<feature type="compositionally biased region" description="Basic residues" evidence="7">
    <location>
        <begin position="31"/>
        <end position="40"/>
    </location>
</feature>
<evidence type="ECO:0000256" key="2">
    <source>
        <dbReference type="ARBA" id="ARBA00022821"/>
    </source>
</evidence>
<evidence type="ECO:0000313" key="10">
    <source>
        <dbReference type="Proteomes" id="UP000250235"/>
    </source>
</evidence>
<name>A0A2Z7CHE5_9LAMI</name>
<accession>A0A2Z7CHE5</accession>
<dbReference type="Proteomes" id="UP000250235">
    <property type="component" value="Unassembled WGS sequence"/>
</dbReference>
<dbReference type="Pfam" id="PF00847">
    <property type="entry name" value="AP2"/>
    <property type="match status" value="1"/>
</dbReference>
<keyword evidence="2" id="KW-0611">Plant defense</keyword>
<dbReference type="SUPFAM" id="SSF54171">
    <property type="entry name" value="DNA-binding domain"/>
    <property type="match status" value="1"/>
</dbReference>
<dbReference type="Gene3D" id="3.30.730.10">
    <property type="entry name" value="AP2/ERF domain"/>
    <property type="match status" value="1"/>
</dbReference>
<feature type="compositionally biased region" description="Polar residues" evidence="7">
    <location>
        <begin position="18"/>
        <end position="29"/>
    </location>
</feature>
<dbReference type="InterPro" id="IPR044808">
    <property type="entry name" value="ERF_plant"/>
</dbReference>
<evidence type="ECO:0000259" key="8">
    <source>
        <dbReference type="PROSITE" id="PS51032"/>
    </source>
</evidence>
<feature type="region of interest" description="Disordered" evidence="7">
    <location>
        <begin position="93"/>
        <end position="125"/>
    </location>
</feature>
<keyword evidence="5" id="KW-0804">Transcription</keyword>
<keyword evidence="4" id="KW-0238">DNA-binding</keyword>
<dbReference type="PRINTS" id="PR00367">
    <property type="entry name" value="ETHRSPELEMNT"/>
</dbReference>
<organism evidence="9 10">
    <name type="scientific">Dorcoceras hygrometricum</name>
    <dbReference type="NCBI Taxonomy" id="472368"/>
    <lineage>
        <taxon>Eukaryota</taxon>
        <taxon>Viridiplantae</taxon>
        <taxon>Streptophyta</taxon>
        <taxon>Embryophyta</taxon>
        <taxon>Tracheophyta</taxon>
        <taxon>Spermatophyta</taxon>
        <taxon>Magnoliopsida</taxon>
        <taxon>eudicotyledons</taxon>
        <taxon>Gunneridae</taxon>
        <taxon>Pentapetalae</taxon>
        <taxon>asterids</taxon>
        <taxon>lamiids</taxon>
        <taxon>Lamiales</taxon>
        <taxon>Gesneriaceae</taxon>
        <taxon>Didymocarpoideae</taxon>
        <taxon>Trichosporeae</taxon>
        <taxon>Loxocarpinae</taxon>
        <taxon>Dorcoceras</taxon>
    </lineage>
</organism>
<comment type="subcellular location">
    <subcellularLocation>
        <location evidence="1">Nucleus</location>
    </subcellularLocation>
</comment>
<dbReference type="SMART" id="SM00380">
    <property type="entry name" value="AP2"/>
    <property type="match status" value="1"/>
</dbReference>
<evidence type="ECO:0000256" key="3">
    <source>
        <dbReference type="ARBA" id="ARBA00023015"/>
    </source>
</evidence>
<feature type="region of interest" description="Disordered" evidence="7">
    <location>
        <begin position="1"/>
        <end position="41"/>
    </location>
</feature>
<dbReference type="PANTHER" id="PTHR31190">
    <property type="entry name" value="DNA-BINDING DOMAIN"/>
    <property type="match status" value="1"/>
</dbReference>
<evidence type="ECO:0000256" key="4">
    <source>
        <dbReference type="ARBA" id="ARBA00023125"/>
    </source>
</evidence>
<dbReference type="AlphaFoldDB" id="A0A2Z7CHE5"/>
<dbReference type="FunFam" id="3.30.730.10:FF:000001">
    <property type="entry name" value="Ethylene-responsive transcription factor 2"/>
    <property type="match status" value="1"/>
</dbReference>
<dbReference type="EMBL" id="KQ997540">
    <property type="protein sequence ID" value="KZV44069.1"/>
    <property type="molecule type" value="Genomic_DNA"/>
</dbReference>
<sequence length="233" mass="26119">MERDHFLYTEASPEKTAAATTPQTNQDHQGNARKHYRGVRQRPWGKWAAEIRDPQKAARVWLGTFDTAEDAALAYDDAALKFKGNKAKLNFPERVQPSLATPPPAHDRYPSSPTVNDQSSSITHHSATTQFDQQVPPNYSDPLMHNTFPGLQQYAQLLSSNESQLPYFASDLYNQSQTGSSLYDYYSTPTSSSSLTPLQQQDDDQDFAYNIYSSQFGAYNHGKDDFHSSGPNT</sequence>
<dbReference type="GO" id="GO:0005634">
    <property type="term" value="C:nucleus"/>
    <property type="evidence" value="ECO:0007669"/>
    <property type="project" value="UniProtKB-SubCell"/>
</dbReference>
<dbReference type="GO" id="GO:0003677">
    <property type="term" value="F:DNA binding"/>
    <property type="evidence" value="ECO:0007669"/>
    <property type="project" value="UniProtKB-KW"/>
</dbReference>
<keyword evidence="6" id="KW-0539">Nucleus</keyword>
<keyword evidence="3" id="KW-0805">Transcription regulation</keyword>
<protein>
    <recommendedName>
        <fullName evidence="8">AP2/ERF domain-containing protein</fullName>
    </recommendedName>
</protein>